<name>A0A5C7AZ67_9BACT</name>
<gene>
    <name evidence="2" type="ORF">ESV85_00810</name>
</gene>
<evidence type="ECO:0000313" key="3">
    <source>
        <dbReference type="Proteomes" id="UP000321935"/>
    </source>
</evidence>
<sequence>MRNLKYLLVLAVVVFSFSCSSEDETPKSVEKSVTIEVEMDGNYADYLVTFSVHSMLSGTSTFVAPVLDQPTELTWTQVIEQGNTYTLSFEPEVPTISATSSAPIHSLGLVFNAVHLGGETDDSFQPLSATVSVLADGEAYRQFEYESLSPGEVSVPLAEEINFQ</sequence>
<accession>A0A5C7AZ67</accession>
<reference evidence="2 3" key="1">
    <citation type="submission" date="2019-08" db="EMBL/GenBank/DDBJ databases">
        <title>Genomes sequence of Algoriphagus aquimarinus ACAM450.</title>
        <authorList>
            <person name="Bowman J.P."/>
        </authorList>
    </citation>
    <scope>NUCLEOTIDE SEQUENCE [LARGE SCALE GENOMIC DNA]</scope>
    <source>
        <strain evidence="2 3">ACAM 450</strain>
    </source>
</reference>
<dbReference type="AlphaFoldDB" id="A0A5C7AZ67"/>
<evidence type="ECO:0000256" key="1">
    <source>
        <dbReference type="SAM" id="SignalP"/>
    </source>
</evidence>
<dbReference type="RefSeq" id="WP_146914379.1">
    <property type="nucleotide sequence ID" value="NZ_VORW01000001.1"/>
</dbReference>
<dbReference type="EMBL" id="VORW01000001">
    <property type="protein sequence ID" value="TXE14130.1"/>
    <property type="molecule type" value="Genomic_DNA"/>
</dbReference>
<protein>
    <submittedName>
        <fullName evidence="2">Uncharacterized protein</fullName>
    </submittedName>
</protein>
<proteinExistence type="predicted"/>
<comment type="caution">
    <text evidence="2">The sequence shown here is derived from an EMBL/GenBank/DDBJ whole genome shotgun (WGS) entry which is preliminary data.</text>
</comment>
<evidence type="ECO:0000313" key="2">
    <source>
        <dbReference type="EMBL" id="TXE14130.1"/>
    </source>
</evidence>
<dbReference type="Proteomes" id="UP000321935">
    <property type="component" value="Unassembled WGS sequence"/>
</dbReference>
<dbReference type="OrthoDB" id="838689at2"/>
<keyword evidence="1" id="KW-0732">Signal</keyword>
<dbReference type="PROSITE" id="PS51257">
    <property type="entry name" value="PROKAR_LIPOPROTEIN"/>
    <property type="match status" value="1"/>
</dbReference>
<organism evidence="2 3">
    <name type="scientific">Algoriphagus aquimarinus</name>
    <dbReference type="NCBI Taxonomy" id="237018"/>
    <lineage>
        <taxon>Bacteria</taxon>
        <taxon>Pseudomonadati</taxon>
        <taxon>Bacteroidota</taxon>
        <taxon>Cytophagia</taxon>
        <taxon>Cytophagales</taxon>
        <taxon>Cyclobacteriaceae</taxon>
        <taxon>Algoriphagus</taxon>
    </lineage>
</organism>
<feature type="signal peptide" evidence="1">
    <location>
        <begin position="1"/>
        <end position="21"/>
    </location>
</feature>
<feature type="chain" id="PRO_5022842878" evidence="1">
    <location>
        <begin position="22"/>
        <end position="164"/>
    </location>
</feature>